<comment type="similarity">
    <text evidence="2">Belongs to the LOG family.</text>
</comment>
<keyword evidence="2" id="KW-0378">Hydrolase</keyword>
<organism evidence="3 4">
    <name type="scientific">Robiginitalea marina</name>
    <dbReference type="NCBI Taxonomy" id="2954105"/>
    <lineage>
        <taxon>Bacteria</taxon>
        <taxon>Pseudomonadati</taxon>
        <taxon>Bacteroidota</taxon>
        <taxon>Flavobacteriia</taxon>
        <taxon>Flavobacteriales</taxon>
        <taxon>Flavobacteriaceae</taxon>
        <taxon>Robiginitalea</taxon>
    </lineage>
</organism>
<proteinExistence type="inferred from homology"/>
<dbReference type="InterPro" id="IPR052341">
    <property type="entry name" value="LOG_family_nucleotidases"/>
</dbReference>
<evidence type="ECO:0000256" key="2">
    <source>
        <dbReference type="RuleBase" id="RU363015"/>
    </source>
</evidence>
<reference evidence="3 4" key="1">
    <citation type="submission" date="2022-06" db="EMBL/GenBank/DDBJ databases">
        <authorList>
            <person name="Xuan X."/>
        </authorList>
    </citation>
    <scope>NUCLEOTIDE SEQUENCE [LARGE SCALE GENOMIC DNA]</scope>
    <source>
        <strain evidence="3 4">2V75</strain>
    </source>
</reference>
<dbReference type="PANTHER" id="PTHR43393:SF3">
    <property type="entry name" value="LYSINE DECARBOXYLASE-LIKE PROTEIN"/>
    <property type="match status" value="1"/>
</dbReference>
<keyword evidence="2" id="KW-0203">Cytokinin biosynthesis</keyword>
<dbReference type="EMBL" id="JAMXIB010000001">
    <property type="protein sequence ID" value="MCO5723263.1"/>
    <property type="molecule type" value="Genomic_DNA"/>
</dbReference>
<accession>A0ABT1AV84</accession>
<protein>
    <recommendedName>
        <fullName evidence="2">Cytokinin riboside 5'-monophosphate phosphoribohydrolase</fullName>
        <ecNumber evidence="2">3.2.2.n1</ecNumber>
    </recommendedName>
</protein>
<dbReference type="InterPro" id="IPR031100">
    <property type="entry name" value="LOG_fam"/>
</dbReference>
<gene>
    <name evidence="3" type="ORF">NG653_00240</name>
</gene>
<comment type="catalytic activity">
    <reaction evidence="1">
        <text>AMP + H2O = D-ribose 5-phosphate + adenine</text>
        <dbReference type="Rhea" id="RHEA:20129"/>
        <dbReference type="ChEBI" id="CHEBI:15377"/>
        <dbReference type="ChEBI" id="CHEBI:16708"/>
        <dbReference type="ChEBI" id="CHEBI:78346"/>
        <dbReference type="ChEBI" id="CHEBI:456215"/>
        <dbReference type="EC" id="3.2.2.4"/>
    </reaction>
</comment>
<dbReference type="Pfam" id="PF03641">
    <property type="entry name" value="Lysine_decarbox"/>
    <property type="match status" value="1"/>
</dbReference>
<name>A0ABT1AV84_9FLAO</name>
<dbReference type="RefSeq" id="WP_252739645.1">
    <property type="nucleotide sequence ID" value="NZ_JAMXIB010000001.1"/>
</dbReference>
<sequence length="259" mass="29898">MDEKSQKTPPAYKLDYSLSAEKPFLQGPRTRLNELWFTLKVGYHFIRAFRKMHFVGPCVTVFGSARFSPDNPYYQMAEAVGKTLAEMGFTVMTGGGPGIMEAANKGAFENHGYSIGCNIILPREQQPNPYLHKWVNIPYFFVRKFILLKYSYAFVVMPGGIGTLDELFESLTLIQTRMIEDFPVVIMGKEYHKELFEHALVMAENESIAPEDMELVFMTDSVEAMRDHLQKYAVERFGLVRKPIRTRWWLGEQNRKARD</sequence>
<dbReference type="EC" id="3.2.2.n1" evidence="2"/>
<dbReference type="SUPFAM" id="SSF102405">
    <property type="entry name" value="MCP/YpsA-like"/>
    <property type="match status" value="1"/>
</dbReference>
<evidence type="ECO:0000256" key="1">
    <source>
        <dbReference type="ARBA" id="ARBA00000274"/>
    </source>
</evidence>
<dbReference type="Gene3D" id="3.40.50.450">
    <property type="match status" value="1"/>
</dbReference>
<comment type="caution">
    <text evidence="3">The sequence shown here is derived from an EMBL/GenBank/DDBJ whole genome shotgun (WGS) entry which is preliminary data.</text>
</comment>
<dbReference type="NCBIfam" id="TIGR00730">
    <property type="entry name" value="Rossman fold protein, TIGR00730 family"/>
    <property type="match status" value="1"/>
</dbReference>
<evidence type="ECO:0000313" key="4">
    <source>
        <dbReference type="Proteomes" id="UP001206312"/>
    </source>
</evidence>
<keyword evidence="4" id="KW-1185">Reference proteome</keyword>
<dbReference type="PANTHER" id="PTHR43393">
    <property type="entry name" value="CYTOKININ RIBOSIDE 5'-MONOPHOSPHATE PHOSPHORIBOHYDROLASE"/>
    <property type="match status" value="1"/>
</dbReference>
<dbReference type="Proteomes" id="UP001206312">
    <property type="component" value="Unassembled WGS sequence"/>
</dbReference>
<dbReference type="InterPro" id="IPR005269">
    <property type="entry name" value="LOG"/>
</dbReference>
<evidence type="ECO:0000313" key="3">
    <source>
        <dbReference type="EMBL" id="MCO5723263.1"/>
    </source>
</evidence>